<sequence length="577" mass="62404">MKASRYSSPPRIPLDDRSWPDATLGAPPRWLSTDLRDGNQALSRPMSPERKLVMFDLLVGMGYKEIEIGFPTASRDEHDFVRLLIERGHIPDDVLVSVLTPAREELIEATMASLRGAARATLHLYNATSPAARRLVLGVNRQECKDLAVHGTHLVMKYADSLLDGCDLRFQYSPEHFNDTELDFSLEVCEAVMDVWQPGPDRPITLNFPTTVERFTPNLFADQIEWMDRHLSHRPHRCLSVHPHNDRGTGVAAAELAMLAGAERVEGCLFGNGERAGNVCLVTLGLNLAAQGIDPGIDFGDLDGVRRIVEECTGIAVSPRHPYGGDLVYTAFSGGHQDAIKKGFDAMASQAAVAGRDRSELPWAVPYLLVDPQDVGRTYEAVVRVTSQSGKGGAAYVMSSRYGMNLPRGLQAEFAQLVQSLADDGGEVAPERIMEAFADEYVVPGVPAFEAPGAVATLHIDGEPDGADWAATIAAIRTAMDRRGLVTRVVRLMGGASVRRGEEIAVYAECDLDGDAVWGVGIEPDVCAAALAAVGSAMARARRDGLLPGGLPGGARDDGQRARRLGAARLRRVMAKR</sequence>
<evidence type="ECO:0000256" key="1">
    <source>
        <dbReference type="ARBA" id="ARBA00000064"/>
    </source>
</evidence>
<dbReference type="CDD" id="cd07942">
    <property type="entry name" value="DRE_TIM_LeuA"/>
    <property type="match status" value="1"/>
</dbReference>
<evidence type="ECO:0000256" key="2">
    <source>
        <dbReference type="ARBA" id="ARBA00009767"/>
    </source>
</evidence>
<dbReference type="RefSeq" id="WP_344486750.1">
    <property type="nucleotide sequence ID" value="NZ_BAAAQX010000026.1"/>
</dbReference>
<comment type="catalytic activity">
    <reaction evidence="1">
        <text>3-methyl-2-oxobutanoate + acetyl-CoA + H2O = (2S)-2-isopropylmalate + CoA + H(+)</text>
        <dbReference type="Rhea" id="RHEA:21524"/>
        <dbReference type="ChEBI" id="CHEBI:1178"/>
        <dbReference type="ChEBI" id="CHEBI:11851"/>
        <dbReference type="ChEBI" id="CHEBI:15377"/>
        <dbReference type="ChEBI" id="CHEBI:15378"/>
        <dbReference type="ChEBI" id="CHEBI:57287"/>
        <dbReference type="ChEBI" id="CHEBI:57288"/>
        <dbReference type="EC" id="2.3.3.13"/>
    </reaction>
</comment>
<dbReference type="SUPFAM" id="SSF51569">
    <property type="entry name" value="Aldolase"/>
    <property type="match status" value="1"/>
</dbReference>
<dbReference type="PROSITE" id="PS50991">
    <property type="entry name" value="PYR_CT"/>
    <property type="match status" value="1"/>
</dbReference>
<dbReference type="InterPro" id="IPR013785">
    <property type="entry name" value="Aldolase_TIM"/>
</dbReference>
<feature type="domain" description="Pyruvate carboxyltransferase" evidence="7">
    <location>
        <begin position="28"/>
        <end position="303"/>
    </location>
</feature>
<dbReference type="Gene3D" id="3.30.160.270">
    <property type="match status" value="1"/>
</dbReference>
<evidence type="ECO:0000259" key="7">
    <source>
        <dbReference type="PROSITE" id="PS50991"/>
    </source>
</evidence>
<dbReference type="NCBIfam" id="NF002991">
    <property type="entry name" value="PRK03739.1"/>
    <property type="match status" value="1"/>
</dbReference>
<dbReference type="Gene3D" id="3.20.20.70">
    <property type="entry name" value="Aldolase class I"/>
    <property type="match status" value="1"/>
</dbReference>
<dbReference type="PROSITE" id="PS00815">
    <property type="entry name" value="AIPM_HOMOCIT_SYNTH_1"/>
    <property type="match status" value="1"/>
</dbReference>
<keyword evidence="4 5" id="KW-0808">Transferase</keyword>
<dbReference type="SUPFAM" id="SSF110921">
    <property type="entry name" value="2-isopropylmalate synthase LeuA, allosteric (dimerisation) domain"/>
    <property type="match status" value="1"/>
</dbReference>
<dbReference type="InterPro" id="IPR000891">
    <property type="entry name" value="PYR_CT"/>
</dbReference>
<dbReference type="PANTHER" id="PTHR46911">
    <property type="match status" value="1"/>
</dbReference>
<evidence type="ECO:0000256" key="5">
    <source>
        <dbReference type="RuleBase" id="RU003523"/>
    </source>
</evidence>
<dbReference type="InterPro" id="IPR054692">
    <property type="entry name" value="LeuA-like_post-cat"/>
</dbReference>
<dbReference type="PROSITE" id="PS00816">
    <property type="entry name" value="AIPM_HOMOCIT_SYNTH_2"/>
    <property type="match status" value="1"/>
</dbReference>
<comment type="caution">
    <text evidence="8">The sequence shown here is derived from an EMBL/GenBank/DDBJ whole genome shotgun (WGS) entry which is preliminary data.</text>
</comment>
<dbReference type="Pfam" id="PF22615">
    <property type="entry name" value="IPMS_D2"/>
    <property type="match status" value="1"/>
</dbReference>
<dbReference type="SUPFAM" id="SSF89000">
    <property type="entry name" value="post-HMGL domain-like"/>
    <property type="match status" value="1"/>
</dbReference>
<name>A0ABP5PL33_9ACTN</name>
<protein>
    <recommendedName>
        <fullName evidence="3">2-isopropylmalate synthase</fullName>
        <ecNumber evidence="3">2.3.3.13</ecNumber>
    </recommendedName>
</protein>
<dbReference type="InterPro" id="IPR036230">
    <property type="entry name" value="LeuA_allosteric_dom_sf"/>
</dbReference>
<dbReference type="Pfam" id="PF00682">
    <property type="entry name" value="HMGL-like"/>
    <property type="match status" value="1"/>
</dbReference>
<proteinExistence type="inferred from homology"/>
<keyword evidence="9" id="KW-1185">Reference proteome</keyword>
<dbReference type="EMBL" id="BAAAQX010000026">
    <property type="protein sequence ID" value="GAA2212372.1"/>
    <property type="molecule type" value="Genomic_DNA"/>
</dbReference>
<evidence type="ECO:0000256" key="4">
    <source>
        <dbReference type="ARBA" id="ARBA00022679"/>
    </source>
</evidence>
<evidence type="ECO:0000313" key="9">
    <source>
        <dbReference type="Proteomes" id="UP001499843"/>
    </source>
</evidence>
<dbReference type="Proteomes" id="UP001499843">
    <property type="component" value="Unassembled WGS sequence"/>
</dbReference>
<dbReference type="InterPro" id="IPR002034">
    <property type="entry name" value="AIPM/Hcit_synth_CS"/>
</dbReference>
<feature type="region of interest" description="Disordered" evidence="6">
    <location>
        <begin position="1"/>
        <end position="20"/>
    </location>
</feature>
<reference evidence="9" key="1">
    <citation type="journal article" date="2019" name="Int. J. Syst. Evol. Microbiol.">
        <title>The Global Catalogue of Microorganisms (GCM) 10K type strain sequencing project: providing services to taxonomists for standard genome sequencing and annotation.</title>
        <authorList>
            <consortium name="The Broad Institute Genomics Platform"/>
            <consortium name="The Broad Institute Genome Sequencing Center for Infectious Disease"/>
            <person name="Wu L."/>
            <person name="Ma J."/>
        </authorList>
    </citation>
    <scope>NUCLEOTIDE SEQUENCE [LARGE SCALE GENOMIC DNA]</scope>
    <source>
        <strain evidence="9">JCM 16114</strain>
    </source>
</reference>
<gene>
    <name evidence="8" type="primary">leuA_3</name>
    <name evidence="8" type="ORF">GCM10009850_078340</name>
</gene>
<dbReference type="PANTHER" id="PTHR46911:SF1">
    <property type="entry name" value="2-ISOPROPYLMALATE SYNTHASE"/>
    <property type="match status" value="1"/>
</dbReference>
<evidence type="ECO:0000256" key="3">
    <source>
        <dbReference type="ARBA" id="ARBA00012973"/>
    </source>
</evidence>
<evidence type="ECO:0000313" key="8">
    <source>
        <dbReference type="EMBL" id="GAA2212372.1"/>
    </source>
</evidence>
<evidence type="ECO:0000256" key="6">
    <source>
        <dbReference type="SAM" id="MobiDB-lite"/>
    </source>
</evidence>
<dbReference type="InterPro" id="IPR039371">
    <property type="entry name" value="LeuA_N_DRE-TIM"/>
</dbReference>
<organism evidence="8 9">
    <name type="scientific">Nonomuraea monospora</name>
    <dbReference type="NCBI Taxonomy" id="568818"/>
    <lineage>
        <taxon>Bacteria</taxon>
        <taxon>Bacillati</taxon>
        <taxon>Actinomycetota</taxon>
        <taxon>Actinomycetes</taxon>
        <taxon>Streptosporangiales</taxon>
        <taxon>Streptosporangiaceae</taxon>
        <taxon>Nonomuraea</taxon>
    </lineage>
</organism>
<accession>A0ABP5PL33</accession>
<comment type="similarity">
    <text evidence="2">Belongs to the alpha-IPM synthase/homocitrate synthase family. LeuA type 2 subfamily.</text>
</comment>
<dbReference type="EC" id="2.3.3.13" evidence="3"/>